<keyword evidence="4" id="KW-0804">Transcription</keyword>
<dbReference type="PANTHER" id="PTHR30126">
    <property type="entry name" value="HTH-TYPE TRANSCRIPTIONAL REGULATOR"/>
    <property type="match status" value="1"/>
</dbReference>
<dbReference type="GO" id="GO:0003700">
    <property type="term" value="F:DNA-binding transcription factor activity"/>
    <property type="evidence" value="ECO:0007669"/>
    <property type="project" value="InterPro"/>
</dbReference>
<reference evidence="6" key="1">
    <citation type="submission" date="2021-10" db="EMBL/GenBank/DDBJ databases">
        <authorList>
            <person name="Criscuolo A."/>
        </authorList>
    </citation>
    <scope>NUCLEOTIDE SEQUENCE</scope>
    <source>
        <strain evidence="6">CIP111885</strain>
    </source>
</reference>
<sequence length="286" mass="33334">MDERDWKILDVLFEQKNITKSAEILFVSQPALTKRLMQIEEQFGVKIVDRGIRGVQFTSQGEYLAHRASQMLTLYREIKEDVSNMNDDIVGTLRIGVTNFFGKYILPEIIQQFTEKYPKVSFQVETGVSKEIFNLTYSNHLHIGLVRGDYSWPDQKLLLFNENVVIASKSKITLEQLPDLPRVDFGTDHLFKSLVDNWWNNNYPKPPQVIMKVDRGDTCKEMVTRGIGYSIMPHLFFQDKPDIYQIPLKDKDGTPILRPTWMFYHESSMEQNVVKAFVEFIKEISI</sequence>
<dbReference type="Gene3D" id="1.10.10.10">
    <property type="entry name" value="Winged helix-like DNA-binding domain superfamily/Winged helix DNA-binding domain"/>
    <property type="match status" value="1"/>
</dbReference>
<comment type="caution">
    <text evidence="6">The sequence shown here is derived from an EMBL/GenBank/DDBJ whole genome shotgun (WGS) entry which is preliminary data.</text>
</comment>
<keyword evidence="3" id="KW-0238">DNA-binding</keyword>
<dbReference type="AlphaFoldDB" id="A0A9C7GC71"/>
<dbReference type="Pfam" id="PF03466">
    <property type="entry name" value="LysR_substrate"/>
    <property type="match status" value="1"/>
</dbReference>
<dbReference type="Proteomes" id="UP000789845">
    <property type="component" value="Unassembled WGS sequence"/>
</dbReference>
<proteinExistence type="inferred from homology"/>
<name>A0A9C7GC71_9BACI</name>
<organism evidence="6 7">
    <name type="scientific">Pseudoneobacillus rhizosphaerae</name>
    <dbReference type="NCBI Taxonomy" id="2880968"/>
    <lineage>
        <taxon>Bacteria</taxon>
        <taxon>Bacillati</taxon>
        <taxon>Bacillota</taxon>
        <taxon>Bacilli</taxon>
        <taxon>Bacillales</taxon>
        <taxon>Bacillaceae</taxon>
        <taxon>Pseudoneobacillus</taxon>
    </lineage>
</organism>
<dbReference type="PROSITE" id="PS50931">
    <property type="entry name" value="HTH_LYSR"/>
    <property type="match status" value="1"/>
</dbReference>
<dbReference type="PANTHER" id="PTHR30126:SF78">
    <property type="entry name" value="HTH LYSR-TYPE DOMAIN-CONTAINING PROTEIN"/>
    <property type="match status" value="1"/>
</dbReference>
<dbReference type="Gene3D" id="3.40.190.290">
    <property type="match status" value="1"/>
</dbReference>
<dbReference type="CDD" id="cd05466">
    <property type="entry name" value="PBP2_LTTR_substrate"/>
    <property type="match status" value="1"/>
</dbReference>
<dbReference type="GO" id="GO:0000976">
    <property type="term" value="F:transcription cis-regulatory region binding"/>
    <property type="evidence" value="ECO:0007669"/>
    <property type="project" value="TreeGrafter"/>
</dbReference>
<evidence type="ECO:0000313" key="6">
    <source>
        <dbReference type="EMBL" id="CAG9609839.1"/>
    </source>
</evidence>
<accession>A0A9C7GC71</accession>
<dbReference type="Pfam" id="PF00126">
    <property type="entry name" value="HTH_1"/>
    <property type="match status" value="1"/>
</dbReference>
<keyword evidence="7" id="KW-1185">Reference proteome</keyword>
<evidence type="ECO:0000256" key="3">
    <source>
        <dbReference type="ARBA" id="ARBA00023125"/>
    </source>
</evidence>
<dbReference type="RefSeq" id="WP_230498075.1">
    <property type="nucleotide sequence ID" value="NZ_CAKJTG010000024.1"/>
</dbReference>
<feature type="domain" description="HTH lysR-type" evidence="5">
    <location>
        <begin position="1"/>
        <end position="58"/>
    </location>
</feature>
<gene>
    <name evidence="6" type="primary">cynR</name>
    <name evidence="6" type="ORF">NEOCIP111885_03582</name>
</gene>
<dbReference type="PRINTS" id="PR00039">
    <property type="entry name" value="HTHLYSR"/>
</dbReference>
<evidence type="ECO:0000313" key="7">
    <source>
        <dbReference type="Proteomes" id="UP000789845"/>
    </source>
</evidence>
<evidence type="ECO:0000256" key="2">
    <source>
        <dbReference type="ARBA" id="ARBA00023015"/>
    </source>
</evidence>
<dbReference type="InterPro" id="IPR036388">
    <property type="entry name" value="WH-like_DNA-bd_sf"/>
</dbReference>
<dbReference type="InterPro" id="IPR036390">
    <property type="entry name" value="WH_DNA-bd_sf"/>
</dbReference>
<evidence type="ECO:0000256" key="1">
    <source>
        <dbReference type="ARBA" id="ARBA00009437"/>
    </source>
</evidence>
<evidence type="ECO:0000256" key="4">
    <source>
        <dbReference type="ARBA" id="ARBA00023163"/>
    </source>
</evidence>
<dbReference type="InterPro" id="IPR005119">
    <property type="entry name" value="LysR_subst-bd"/>
</dbReference>
<evidence type="ECO:0000259" key="5">
    <source>
        <dbReference type="PROSITE" id="PS50931"/>
    </source>
</evidence>
<dbReference type="SUPFAM" id="SSF46785">
    <property type="entry name" value="Winged helix' DNA-binding domain"/>
    <property type="match status" value="1"/>
</dbReference>
<comment type="similarity">
    <text evidence="1">Belongs to the LysR transcriptional regulatory family.</text>
</comment>
<dbReference type="SUPFAM" id="SSF53850">
    <property type="entry name" value="Periplasmic binding protein-like II"/>
    <property type="match status" value="1"/>
</dbReference>
<keyword evidence="2" id="KW-0805">Transcription regulation</keyword>
<dbReference type="EMBL" id="CAKJTG010000024">
    <property type="protein sequence ID" value="CAG9609839.1"/>
    <property type="molecule type" value="Genomic_DNA"/>
</dbReference>
<dbReference type="InterPro" id="IPR000847">
    <property type="entry name" value="LysR_HTH_N"/>
</dbReference>
<protein>
    <submittedName>
        <fullName evidence="6">HTH-type transcriptional regulator CynR</fullName>
    </submittedName>
</protein>